<accession>A0A2U2DYN9</accession>
<comment type="caution">
    <text evidence="2">The sequence shown here is derived from an EMBL/GenBank/DDBJ whole genome shotgun (WGS) entry which is preliminary data.</text>
</comment>
<dbReference type="InterPro" id="IPR046161">
    <property type="entry name" value="DUF6163"/>
</dbReference>
<dbReference type="RefSeq" id="WP_109456950.1">
    <property type="nucleotide sequence ID" value="NZ_QFBC01000001.1"/>
</dbReference>
<feature type="transmembrane region" description="Helical" evidence="1">
    <location>
        <begin position="110"/>
        <end position="131"/>
    </location>
</feature>
<dbReference type="EMBL" id="QFBC01000001">
    <property type="protein sequence ID" value="PWE58438.1"/>
    <property type="molecule type" value="Genomic_DNA"/>
</dbReference>
<keyword evidence="1" id="KW-0472">Membrane</keyword>
<keyword evidence="1" id="KW-0812">Transmembrane</keyword>
<keyword evidence="1" id="KW-1133">Transmembrane helix</keyword>
<gene>
    <name evidence="2" type="ORF">DEM27_04085</name>
</gene>
<dbReference type="AlphaFoldDB" id="A0A2U2DYN9"/>
<organism evidence="2 3">
    <name type="scientific">Metarhizobium album</name>
    <dbReference type="NCBI Taxonomy" id="2182425"/>
    <lineage>
        <taxon>Bacteria</taxon>
        <taxon>Pseudomonadati</taxon>
        <taxon>Pseudomonadota</taxon>
        <taxon>Alphaproteobacteria</taxon>
        <taxon>Hyphomicrobiales</taxon>
        <taxon>Rhizobiaceae</taxon>
        <taxon>Metarhizobium</taxon>
    </lineage>
</organism>
<reference evidence="2 3" key="1">
    <citation type="submission" date="2018-05" db="EMBL/GenBank/DDBJ databases">
        <title>The draft genome of strain NS-104.</title>
        <authorList>
            <person name="Hang P."/>
            <person name="Jiang J."/>
        </authorList>
    </citation>
    <scope>NUCLEOTIDE SEQUENCE [LARGE SCALE GENOMIC DNA]</scope>
    <source>
        <strain evidence="2 3">NS-104</strain>
    </source>
</reference>
<evidence type="ECO:0000313" key="3">
    <source>
        <dbReference type="Proteomes" id="UP000245252"/>
    </source>
</evidence>
<feature type="transmembrane region" description="Helical" evidence="1">
    <location>
        <begin position="12"/>
        <end position="38"/>
    </location>
</feature>
<evidence type="ECO:0008006" key="4">
    <source>
        <dbReference type="Google" id="ProtNLM"/>
    </source>
</evidence>
<feature type="transmembrane region" description="Helical" evidence="1">
    <location>
        <begin position="85"/>
        <end position="104"/>
    </location>
</feature>
<evidence type="ECO:0000256" key="1">
    <source>
        <dbReference type="SAM" id="Phobius"/>
    </source>
</evidence>
<dbReference type="Proteomes" id="UP000245252">
    <property type="component" value="Unassembled WGS sequence"/>
</dbReference>
<sequence length="146" mass="16634">MNRDSQTVPRRTLTQLLFVIFLRLIALSCFWFGLQYWAMLVGYSLGGQGRFDLLNLPWKVAASALAVIFPVAALGLWLTVSWGPVIWMAAAGSQLLMFLAWPEIFGRNIIVPILHCIVIFLYAAFRIALWLQRRQEEQRLVGVDLP</sequence>
<proteinExistence type="predicted"/>
<feature type="transmembrane region" description="Helical" evidence="1">
    <location>
        <begin position="58"/>
        <end position="78"/>
    </location>
</feature>
<keyword evidence="3" id="KW-1185">Reference proteome</keyword>
<protein>
    <recommendedName>
        <fullName evidence="4">Transmemrbane protein</fullName>
    </recommendedName>
</protein>
<dbReference type="Pfam" id="PF19660">
    <property type="entry name" value="DUF6163"/>
    <property type="match status" value="1"/>
</dbReference>
<name>A0A2U2DYN9_9HYPH</name>
<dbReference type="OrthoDB" id="7843623at2"/>
<evidence type="ECO:0000313" key="2">
    <source>
        <dbReference type="EMBL" id="PWE58438.1"/>
    </source>
</evidence>